<dbReference type="AlphaFoldDB" id="A0A3E1F0B6"/>
<comment type="caution">
    <text evidence="2">The sequence shown here is derived from an EMBL/GenBank/DDBJ whole genome shotgun (WGS) entry which is preliminary data.</text>
</comment>
<name>A0A3E1F0B6_9FLAO</name>
<keyword evidence="1" id="KW-1133">Transmembrane helix</keyword>
<evidence type="ECO:0000313" key="3">
    <source>
        <dbReference type="Proteomes" id="UP000257127"/>
    </source>
</evidence>
<evidence type="ECO:0000256" key="1">
    <source>
        <dbReference type="SAM" id="Phobius"/>
    </source>
</evidence>
<dbReference type="Pfam" id="PF09912">
    <property type="entry name" value="DUF2141"/>
    <property type="match status" value="1"/>
</dbReference>
<dbReference type="Proteomes" id="UP000257127">
    <property type="component" value="Unassembled WGS sequence"/>
</dbReference>
<dbReference type="RefSeq" id="WP_116880142.1">
    <property type="nucleotide sequence ID" value="NZ_QURB01000002.1"/>
</dbReference>
<keyword evidence="3" id="KW-1185">Reference proteome</keyword>
<keyword evidence="1" id="KW-0812">Transmembrane</keyword>
<evidence type="ECO:0000313" key="2">
    <source>
        <dbReference type="EMBL" id="RFC55163.1"/>
    </source>
</evidence>
<dbReference type="EMBL" id="QURB01000002">
    <property type="protein sequence ID" value="RFC55163.1"/>
    <property type="molecule type" value="Genomic_DNA"/>
</dbReference>
<reference evidence="2 3" key="1">
    <citation type="submission" date="2018-08" db="EMBL/GenBank/DDBJ databases">
        <title>The draft genome squence of Brumimicrobium sp. N62.</title>
        <authorList>
            <person name="Du Z.-J."/>
            <person name="Luo H.-R."/>
        </authorList>
    </citation>
    <scope>NUCLEOTIDE SEQUENCE [LARGE SCALE GENOMIC DNA]</scope>
    <source>
        <strain evidence="2 3">N62</strain>
    </source>
</reference>
<protein>
    <submittedName>
        <fullName evidence="2">DUF2141 domain-containing protein</fullName>
    </submittedName>
</protein>
<proteinExistence type="predicted"/>
<keyword evidence="1" id="KW-0472">Membrane</keyword>
<accession>A0A3E1F0B6</accession>
<dbReference type="InterPro" id="IPR018673">
    <property type="entry name" value="DUF2141"/>
</dbReference>
<feature type="transmembrane region" description="Helical" evidence="1">
    <location>
        <begin position="12"/>
        <end position="31"/>
    </location>
</feature>
<gene>
    <name evidence="2" type="ORF">DXU93_04905</name>
</gene>
<sequence length="159" mass="17783">MNNRIHCVIHYLKIPVLIVLCISFNALIIVAQTNYNNNTLTVKIKNLNNSKGKVALTLYNSPIGFPDTPKKAIFIQSTVIKDNTAKFQIPNLKEGVYAVSVIHDENNNNKLDVNFVGIPTEGLGVSNDALNKFGPPKFEQAKFKVLKGTNLIIINMYYY</sequence>
<dbReference type="OrthoDB" id="9788332at2"/>
<organism evidence="2 3">
    <name type="scientific">Brumimicrobium aurantiacum</name>
    <dbReference type="NCBI Taxonomy" id="1737063"/>
    <lineage>
        <taxon>Bacteria</taxon>
        <taxon>Pseudomonadati</taxon>
        <taxon>Bacteroidota</taxon>
        <taxon>Flavobacteriia</taxon>
        <taxon>Flavobacteriales</taxon>
        <taxon>Crocinitomicaceae</taxon>
        <taxon>Brumimicrobium</taxon>
    </lineage>
</organism>